<keyword evidence="1" id="KW-0456">Lyase</keyword>
<evidence type="ECO:0000313" key="1">
    <source>
        <dbReference type="EMBL" id="MDR8263889.1"/>
    </source>
</evidence>
<gene>
    <name evidence="1" type="ORF">FPK87_26070</name>
</gene>
<proteinExistence type="predicted"/>
<protein>
    <submittedName>
        <fullName evidence="1">Citrate lyase subunit alpha</fullName>
    </submittedName>
</protein>
<name>A0ABD5DFK3_ACIBA</name>
<sequence length="43" mass="4512">MPFPKVVGEGGWFTGVTLPSKQAINHDGIDSRLAVAGSPSLHH</sequence>
<organism evidence="1">
    <name type="scientific">Acinetobacter baumannii</name>
    <dbReference type="NCBI Taxonomy" id="470"/>
    <lineage>
        <taxon>Bacteria</taxon>
        <taxon>Pseudomonadati</taxon>
        <taxon>Pseudomonadota</taxon>
        <taxon>Gammaproteobacteria</taxon>
        <taxon>Moraxellales</taxon>
        <taxon>Moraxellaceae</taxon>
        <taxon>Acinetobacter</taxon>
        <taxon>Acinetobacter calcoaceticus/baumannii complex</taxon>
    </lineage>
</organism>
<dbReference type="GO" id="GO:0016829">
    <property type="term" value="F:lyase activity"/>
    <property type="evidence" value="ECO:0007669"/>
    <property type="project" value="UniProtKB-KW"/>
</dbReference>
<dbReference type="AlphaFoldDB" id="A0ABD5DFK3"/>
<comment type="caution">
    <text evidence="1">The sequence shown here is derived from an EMBL/GenBank/DDBJ whole genome shotgun (WGS) entry which is preliminary data.</text>
</comment>
<dbReference type="EMBL" id="VMBB01001212">
    <property type="protein sequence ID" value="MDR8263889.1"/>
    <property type="molecule type" value="Genomic_DNA"/>
</dbReference>
<accession>A0ABD5DFK3</accession>
<feature type="non-terminal residue" evidence="1">
    <location>
        <position position="43"/>
    </location>
</feature>
<reference evidence="1" key="1">
    <citation type="submission" date="2019-07" db="EMBL/GenBank/DDBJ databases">
        <title>Biological characteristics of mucoid Acinetobacter baumannii from a general hospital in China.</title>
        <authorList>
            <person name="Hua X."/>
            <person name="Yu Y."/>
        </authorList>
    </citation>
    <scope>NUCLEOTIDE SEQUENCE [LARGE SCALE GENOMIC DNA]</scope>
    <source>
        <strain evidence="1">N41</strain>
    </source>
</reference>